<dbReference type="GO" id="GO:1990023">
    <property type="term" value="C:mitotic spindle midzone"/>
    <property type="evidence" value="ECO:0007669"/>
    <property type="project" value="TreeGrafter"/>
</dbReference>
<evidence type="ECO:0008006" key="4">
    <source>
        <dbReference type="Google" id="ProtNLM"/>
    </source>
</evidence>
<dbReference type="Pfam" id="PF03999">
    <property type="entry name" value="MAP65_ASE1"/>
    <property type="match status" value="2"/>
</dbReference>
<dbReference type="InterPro" id="IPR007145">
    <property type="entry name" value="MAP65_Ase1_PRC1"/>
</dbReference>
<feature type="region of interest" description="Disordered" evidence="1">
    <location>
        <begin position="303"/>
        <end position="324"/>
    </location>
</feature>
<dbReference type="Ensembl" id="ENSMALT00000023231.1">
    <property type="protein sequence ID" value="ENSMALP00000022796.1"/>
    <property type="gene ID" value="ENSMALG00000015208.1"/>
</dbReference>
<evidence type="ECO:0000313" key="3">
    <source>
        <dbReference type="Proteomes" id="UP000261600"/>
    </source>
</evidence>
<name>A0A3Q3QYJ8_MONAL</name>
<accession>A0A3Q3QYJ8</accession>
<proteinExistence type="predicted"/>
<dbReference type="GO" id="GO:0051256">
    <property type="term" value="P:mitotic spindle midzone assembly"/>
    <property type="evidence" value="ECO:0007669"/>
    <property type="project" value="TreeGrafter"/>
</dbReference>
<dbReference type="AlphaFoldDB" id="A0A3Q3QYJ8"/>
<reference evidence="2" key="2">
    <citation type="submission" date="2025-09" db="UniProtKB">
        <authorList>
            <consortium name="Ensembl"/>
        </authorList>
    </citation>
    <scope>IDENTIFICATION</scope>
</reference>
<protein>
    <recommendedName>
        <fullName evidence="4">Protein regulator of cytokinesis 1a</fullName>
    </recommendedName>
</protein>
<dbReference type="GO" id="GO:0005737">
    <property type="term" value="C:cytoplasm"/>
    <property type="evidence" value="ECO:0007669"/>
    <property type="project" value="TreeGrafter"/>
</dbReference>
<dbReference type="GO" id="GO:0008017">
    <property type="term" value="F:microtubule binding"/>
    <property type="evidence" value="ECO:0007669"/>
    <property type="project" value="InterPro"/>
</dbReference>
<dbReference type="Gene3D" id="1.20.58.1520">
    <property type="match status" value="1"/>
</dbReference>
<dbReference type="PANTHER" id="PTHR19321:SF1">
    <property type="entry name" value="PROTEIN REGULATOR OF CYTOKINESIS 1"/>
    <property type="match status" value="1"/>
</dbReference>
<evidence type="ECO:0000256" key="1">
    <source>
        <dbReference type="SAM" id="MobiDB-lite"/>
    </source>
</evidence>
<reference evidence="2" key="1">
    <citation type="submission" date="2025-08" db="UniProtKB">
        <authorList>
            <consortium name="Ensembl"/>
        </authorList>
    </citation>
    <scope>IDENTIFICATION</scope>
</reference>
<dbReference type="STRING" id="43700.ENSMALP00000022796"/>
<organism evidence="2 3">
    <name type="scientific">Monopterus albus</name>
    <name type="common">Swamp eel</name>
    <dbReference type="NCBI Taxonomy" id="43700"/>
    <lineage>
        <taxon>Eukaryota</taxon>
        <taxon>Metazoa</taxon>
        <taxon>Chordata</taxon>
        <taxon>Craniata</taxon>
        <taxon>Vertebrata</taxon>
        <taxon>Euteleostomi</taxon>
        <taxon>Actinopterygii</taxon>
        <taxon>Neopterygii</taxon>
        <taxon>Teleostei</taxon>
        <taxon>Neoteleostei</taxon>
        <taxon>Acanthomorphata</taxon>
        <taxon>Anabantaria</taxon>
        <taxon>Synbranchiformes</taxon>
        <taxon>Synbranchidae</taxon>
        <taxon>Monopterus</taxon>
    </lineage>
</organism>
<keyword evidence="3" id="KW-1185">Reference proteome</keyword>
<evidence type="ECO:0000313" key="2">
    <source>
        <dbReference type="Ensembl" id="ENSMALP00000022796.1"/>
    </source>
</evidence>
<dbReference type="PANTHER" id="PTHR19321">
    <property type="entry name" value="PROTEIN REGULATOR OF CYTOKINESIS 1 PRC1-RELATED"/>
    <property type="match status" value="1"/>
</dbReference>
<sequence>SYTHRYALRQNKRSPSSKLCSELHLPPFEDDGGYTIQRMEELKDLIVKDCKLQKEHLHDEFVSIKKDIVVCMDDLEQQQETSFEMDVMYGDEEAFCLSNDNISALKLLLSQLQEYKAENEVLCSIPQEEREALFEHMVKSKKKNIEALQDEIQRLEVLKIFYGRIVFCSQEQQQVFVPYHDDDFSEELLSLHEAEVRTLKNSNDPSRFNNRGCNLLKEEKQRTDLQKSLPKLENSLKAQTDVWEQEYGKEFLVHRQNFLEYVQQQWDHHHTEKEREPKLKRQLKKTKQIQEDMLYGTVVRTPSQRQIAGTPTPGKARKLTGPSTISTPTTFLSAALGGTTCESSIQKPPLSASTCDLTEASKSNVKTGLLNSTVIFTCLFTARYSHDNETFSPTHVQRSPASTMQVFNTESLLLRSMLLQMSRGLIKSHLAGEGQLSTIWTFCVNSATAHNITCTFISGVVNGYLPMYLCLV</sequence>
<dbReference type="Proteomes" id="UP000261600">
    <property type="component" value="Unplaced"/>
</dbReference>